<accession>A0A1I7WC75</accession>
<reference evidence="3" key="1">
    <citation type="submission" date="2016-11" db="UniProtKB">
        <authorList>
            <consortium name="WormBaseParasite"/>
        </authorList>
    </citation>
    <scope>IDENTIFICATION</scope>
</reference>
<organism evidence="2 3">
    <name type="scientific">Heterorhabditis bacteriophora</name>
    <name type="common">Entomopathogenic nematode worm</name>
    <dbReference type="NCBI Taxonomy" id="37862"/>
    <lineage>
        <taxon>Eukaryota</taxon>
        <taxon>Metazoa</taxon>
        <taxon>Ecdysozoa</taxon>
        <taxon>Nematoda</taxon>
        <taxon>Chromadorea</taxon>
        <taxon>Rhabditida</taxon>
        <taxon>Rhabditina</taxon>
        <taxon>Rhabditomorpha</taxon>
        <taxon>Strongyloidea</taxon>
        <taxon>Heterorhabditidae</taxon>
        <taxon>Heterorhabditis</taxon>
    </lineage>
</organism>
<sequence>MDSIREPMAFRPVAGPRRSSKTLPETEVASKDGHGPCLVVDEWSHPLQLLDCWRNHHSGGVLARNQQNAPRTTTNEGAYKYTGNTALFVRYSSVVQIKYNDMDLAV</sequence>
<dbReference type="Proteomes" id="UP000095283">
    <property type="component" value="Unplaced"/>
</dbReference>
<feature type="region of interest" description="Disordered" evidence="1">
    <location>
        <begin position="1"/>
        <end position="32"/>
    </location>
</feature>
<name>A0A1I7WC75_HETBA</name>
<evidence type="ECO:0000313" key="3">
    <source>
        <dbReference type="WBParaSite" id="Hba_02311"/>
    </source>
</evidence>
<dbReference type="AlphaFoldDB" id="A0A1I7WC75"/>
<proteinExistence type="predicted"/>
<evidence type="ECO:0000313" key="2">
    <source>
        <dbReference type="Proteomes" id="UP000095283"/>
    </source>
</evidence>
<evidence type="ECO:0000256" key="1">
    <source>
        <dbReference type="SAM" id="MobiDB-lite"/>
    </source>
</evidence>
<dbReference type="WBParaSite" id="Hba_02311">
    <property type="protein sequence ID" value="Hba_02311"/>
    <property type="gene ID" value="Hba_02311"/>
</dbReference>
<keyword evidence="2" id="KW-1185">Reference proteome</keyword>
<protein>
    <submittedName>
        <fullName evidence="3">Uncharacterized protein</fullName>
    </submittedName>
</protein>